<dbReference type="eggNOG" id="ENOG502ZKGU">
    <property type="taxonomic scope" value="Bacteria"/>
</dbReference>
<comment type="caution">
    <text evidence="1">The sequence shown here is derived from an EMBL/GenBank/DDBJ whole genome shotgun (WGS) entry which is preliminary data.</text>
</comment>
<dbReference type="Proteomes" id="UP000005990">
    <property type="component" value="Unassembled WGS sequence"/>
</dbReference>
<gene>
    <name evidence="1" type="ORF">HMPREF9257_0551</name>
</gene>
<dbReference type="STRING" id="908337.HMPREF9257_0551"/>
<accession>E4KQJ3</accession>
<reference evidence="1 2" key="1">
    <citation type="submission" date="2010-10" db="EMBL/GenBank/DDBJ databases">
        <authorList>
            <person name="Durkin A.S."/>
            <person name="Madupu R."/>
            <person name="Torralba M."/>
            <person name="Gillis M."/>
            <person name="Methe B."/>
            <person name="Sutton G."/>
            <person name="Nelson K.E."/>
        </authorList>
    </citation>
    <scope>NUCLEOTIDE SEQUENCE [LARGE SCALE GENOMIC DNA]</scope>
    <source>
        <strain evidence="1 2">ACS-139-V-Col8</strain>
    </source>
</reference>
<dbReference type="OrthoDB" id="2137112at2"/>
<keyword evidence="2" id="KW-1185">Reference proteome</keyword>
<dbReference type="EMBL" id="AENN01000017">
    <property type="protein sequence ID" value="EFR30764.1"/>
    <property type="molecule type" value="Genomic_DNA"/>
</dbReference>
<sequence length="151" mass="17827">MNKQELINMFTDFIEERFPELIEESEPSFQNGDYYWVIDCFGDAIIMSWNGDVCDKKALKNNAIFKTEEEAKFEAERLKVLRELEKLGRPFVDGGDNWGFFLNEKDDLAVNCLLNCRCVYGDYYFDTAEEVEKAINKIGRNRIKKYLFRVE</sequence>
<evidence type="ECO:0000313" key="2">
    <source>
        <dbReference type="Proteomes" id="UP000005990"/>
    </source>
</evidence>
<organism evidence="1 2">
    <name type="scientific">Eremococcus coleocola ACS-139-V-Col8</name>
    <dbReference type="NCBI Taxonomy" id="908337"/>
    <lineage>
        <taxon>Bacteria</taxon>
        <taxon>Bacillati</taxon>
        <taxon>Bacillota</taxon>
        <taxon>Bacilli</taxon>
        <taxon>Lactobacillales</taxon>
        <taxon>Aerococcaceae</taxon>
        <taxon>Eremococcus</taxon>
    </lineage>
</organism>
<evidence type="ECO:0000313" key="1">
    <source>
        <dbReference type="EMBL" id="EFR30764.1"/>
    </source>
</evidence>
<dbReference type="RefSeq" id="WP_006418924.1">
    <property type="nucleotide sequence ID" value="NZ_AENN01000017.1"/>
</dbReference>
<dbReference type="AlphaFoldDB" id="E4KQJ3"/>
<proteinExistence type="predicted"/>
<protein>
    <submittedName>
        <fullName evidence="1">Uncharacterized protein</fullName>
    </submittedName>
</protein>
<name>E4KQJ3_9LACT</name>